<evidence type="ECO:0000256" key="10">
    <source>
        <dbReference type="ARBA" id="ARBA00023209"/>
    </source>
</evidence>
<evidence type="ECO:0000256" key="6">
    <source>
        <dbReference type="ARBA" id="ARBA00022692"/>
    </source>
</evidence>
<feature type="transmembrane region" description="Helical" evidence="14">
    <location>
        <begin position="133"/>
        <end position="151"/>
    </location>
</feature>
<dbReference type="Proteomes" id="UP000187013">
    <property type="component" value="Unassembled WGS sequence"/>
</dbReference>
<protein>
    <recommendedName>
        <fullName evidence="3">Glycerophosphocholine acyltransferase 1</fullName>
    </recommendedName>
</protein>
<dbReference type="PANTHER" id="PTHR31201:SF1">
    <property type="entry name" value="GLYCEROPHOSPHOCHOLINE ACYLTRANSFERASE 1"/>
    <property type="match status" value="1"/>
</dbReference>
<evidence type="ECO:0000256" key="4">
    <source>
        <dbReference type="ARBA" id="ARBA00022516"/>
    </source>
</evidence>
<keyword evidence="5" id="KW-0808">Transferase</keyword>
<dbReference type="Pfam" id="PF10998">
    <property type="entry name" value="DUF2838"/>
    <property type="match status" value="1"/>
</dbReference>
<keyword evidence="11" id="KW-1208">Phospholipid metabolism</keyword>
<dbReference type="InterPro" id="IPR021261">
    <property type="entry name" value="GPCAT"/>
</dbReference>
<feature type="compositionally biased region" description="Low complexity" evidence="13">
    <location>
        <begin position="397"/>
        <end position="411"/>
    </location>
</feature>
<organism evidence="15 16">
    <name type="scientific">Zygosaccharomyces rouxii</name>
    <dbReference type="NCBI Taxonomy" id="4956"/>
    <lineage>
        <taxon>Eukaryota</taxon>
        <taxon>Fungi</taxon>
        <taxon>Dikarya</taxon>
        <taxon>Ascomycota</taxon>
        <taxon>Saccharomycotina</taxon>
        <taxon>Saccharomycetes</taxon>
        <taxon>Saccharomycetales</taxon>
        <taxon>Saccharomycetaceae</taxon>
        <taxon>Zygosaccharomyces</taxon>
    </lineage>
</organism>
<evidence type="ECO:0000256" key="2">
    <source>
        <dbReference type="ARBA" id="ARBA00006675"/>
    </source>
</evidence>
<keyword evidence="4" id="KW-0444">Lipid biosynthesis</keyword>
<feature type="transmembrane region" description="Helical" evidence="14">
    <location>
        <begin position="158"/>
        <end position="177"/>
    </location>
</feature>
<evidence type="ECO:0000256" key="14">
    <source>
        <dbReference type="SAM" id="Phobius"/>
    </source>
</evidence>
<evidence type="ECO:0000256" key="5">
    <source>
        <dbReference type="ARBA" id="ARBA00022679"/>
    </source>
</evidence>
<proteinExistence type="inferred from homology"/>
<keyword evidence="12" id="KW-0012">Acyltransferase</keyword>
<feature type="transmembrane region" description="Helical" evidence="14">
    <location>
        <begin position="260"/>
        <end position="278"/>
    </location>
</feature>
<comment type="similarity">
    <text evidence="2">Belongs to the GPC1 family.</text>
</comment>
<dbReference type="GO" id="GO:0036151">
    <property type="term" value="P:phosphatidylcholine acyl-chain remodeling"/>
    <property type="evidence" value="ECO:0007669"/>
    <property type="project" value="EnsemblFungi"/>
</dbReference>
<feature type="transmembrane region" description="Helical" evidence="14">
    <location>
        <begin position="183"/>
        <end position="202"/>
    </location>
</feature>
<feature type="transmembrane region" description="Helical" evidence="14">
    <location>
        <begin position="317"/>
        <end position="339"/>
    </location>
</feature>
<evidence type="ECO:0000256" key="13">
    <source>
        <dbReference type="SAM" id="MobiDB-lite"/>
    </source>
</evidence>
<dbReference type="EMBL" id="BDGX01000030">
    <property type="protein sequence ID" value="GAV50974.1"/>
    <property type="molecule type" value="Genomic_DNA"/>
</dbReference>
<keyword evidence="7 14" id="KW-1133">Transmembrane helix</keyword>
<comment type="caution">
    <text evidence="15">The sequence shown here is derived from an EMBL/GenBank/DDBJ whole genome shotgun (WGS) entry which is preliminary data.</text>
</comment>
<dbReference type="GO" id="GO:0090640">
    <property type="term" value="P:phosphatidylcholine biosynthesis from sn-glycero-3-phosphocholine"/>
    <property type="evidence" value="ECO:0007669"/>
    <property type="project" value="EnsemblFungi"/>
</dbReference>
<keyword evidence="6 14" id="KW-0812">Transmembrane</keyword>
<reference evidence="15 16" key="1">
    <citation type="submission" date="2016-08" db="EMBL/GenBank/DDBJ databases">
        <title>Draft genome sequence of allopolyploid Zygosaccharomyces rouxii.</title>
        <authorList>
            <person name="Watanabe J."/>
            <person name="Uehara K."/>
            <person name="Mogi Y."/>
            <person name="Tsukioka Y."/>
        </authorList>
    </citation>
    <scope>NUCLEOTIDE SEQUENCE [LARGE SCALE GENOMIC DNA]</scope>
    <source>
        <strain evidence="15 16">NBRC 110957</strain>
    </source>
</reference>
<dbReference type="OrthoDB" id="406287at2759"/>
<evidence type="ECO:0000256" key="12">
    <source>
        <dbReference type="ARBA" id="ARBA00023315"/>
    </source>
</evidence>
<evidence type="ECO:0000313" key="15">
    <source>
        <dbReference type="EMBL" id="GAV50974.1"/>
    </source>
</evidence>
<keyword evidence="10" id="KW-0594">Phospholipid biosynthesis</keyword>
<evidence type="ECO:0000256" key="1">
    <source>
        <dbReference type="ARBA" id="ARBA00004141"/>
    </source>
</evidence>
<evidence type="ECO:0000256" key="3">
    <source>
        <dbReference type="ARBA" id="ARBA00019082"/>
    </source>
</evidence>
<feature type="transmembrane region" description="Helical" evidence="14">
    <location>
        <begin position="108"/>
        <end position="127"/>
    </location>
</feature>
<evidence type="ECO:0000313" key="16">
    <source>
        <dbReference type="Proteomes" id="UP000187013"/>
    </source>
</evidence>
<evidence type="ECO:0000256" key="9">
    <source>
        <dbReference type="ARBA" id="ARBA00023136"/>
    </source>
</evidence>
<evidence type="ECO:0000256" key="8">
    <source>
        <dbReference type="ARBA" id="ARBA00023098"/>
    </source>
</evidence>
<dbReference type="GO" id="GO:0106158">
    <property type="term" value="F:glycero-3-phosphocholine acyltransferase activity"/>
    <property type="evidence" value="ECO:0007669"/>
    <property type="project" value="EnsemblFungi"/>
</dbReference>
<feature type="transmembrane region" description="Helical" evidence="14">
    <location>
        <begin position="345"/>
        <end position="365"/>
    </location>
</feature>
<evidence type="ECO:0000256" key="11">
    <source>
        <dbReference type="ARBA" id="ARBA00023264"/>
    </source>
</evidence>
<keyword evidence="8" id="KW-0443">Lipid metabolism</keyword>
<dbReference type="eggNOG" id="KOG2895">
    <property type="taxonomic scope" value="Eukaryota"/>
</dbReference>
<feature type="transmembrane region" description="Helical" evidence="14">
    <location>
        <begin position="214"/>
        <end position="234"/>
    </location>
</feature>
<dbReference type="OMA" id="YIDYYGK"/>
<keyword evidence="9 14" id="KW-0472">Membrane</keyword>
<sequence length="423" mass="49617">MVETVNQHHRSPSEGEPVRGFSKASLSSLLELLDPLASNVSLTYSPNNYLVKAKKHLKNLDPSKLTDSSQERRQQLGEWKNKVQHRVRALDPPLQNIFFNNGSTLDKMFYPFTLVNIFLIGLLMGKFPEWFHVYYTVMFNILMPIRFYTYYKTNNHYFLADLCYFTNMLCLLFIWAFPESVNLYQTCFALTFGTLSFAVITWRNSLVIHSLDKCTSCFIHIIPVCTMYVIHHGVVPEFQENRFPAASKKLAPFWNLKKNIVWTSFYYLIWQSLYHYFITIRQSYKIKSGQRMTSFEYLTTHTYKDFWMVKLPAPWPMLIYIVTQYLYQLCTMCLCGIWYNYRPAAAGFLILIFLCASHNGATYYVDFYGKRYEKEVGRLRDETESLQQQLKYTGTNSDSSMDSVSVISAESLSKENEDPKKEQ</sequence>
<evidence type="ECO:0000256" key="7">
    <source>
        <dbReference type="ARBA" id="ARBA00022989"/>
    </source>
</evidence>
<feature type="compositionally biased region" description="Basic and acidic residues" evidence="13">
    <location>
        <begin position="412"/>
        <end position="423"/>
    </location>
</feature>
<dbReference type="AlphaFoldDB" id="A0A1Q3A5G4"/>
<dbReference type="GO" id="GO:0016020">
    <property type="term" value="C:membrane"/>
    <property type="evidence" value="ECO:0007669"/>
    <property type="project" value="UniProtKB-SubCell"/>
</dbReference>
<dbReference type="PANTHER" id="PTHR31201">
    <property type="entry name" value="OS01G0585100 PROTEIN"/>
    <property type="match status" value="1"/>
</dbReference>
<gene>
    <name evidence="15" type="ORF">ZYGR_0AD01570</name>
</gene>
<name>A0A1Q3A5G4_ZYGRO</name>
<feature type="region of interest" description="Disordered" evidence="13">
    <location>
        <begin position="391"/>
        <end position="423"/>
    </location>
</feature>
<accession>A0A1Q3A5G4</accession>
<comment type="subcellular location">
    <subcellularLocation>
        <location evidence="1">Membrane</location>
        <topology evidence="1">Multi-pass membrane protein</topology>
    </subcellularLocation>
</comment>